<dbReference type="PANTHER" id="PTHR11487:SF0">
    <property type="entry name" value="S-ACYL FATTY ACID SYNTHASE THIOESTERASE, MEDIUM CHAIN"/>
    <property type="match status" value="1"/>
</dbReference>
<dbReference type="Proteomes" id="UP000559182">
    <property type="component" value="Unassembled WGS sequence"/>
</dbReference>
<dbReference type="AlphaFoldDB" id="A0A839NFS0"/>
<evidence type="ECO:0000313" key="5">
    <source>
        <dbReference type="Proteomes" id="UP000559182"/>
    </source>
</evidence>
<dbReference type="SUPFAM" id="SSF53474">
    <property type="entry name" value="alpha/beta-Hydrolases"/>
    <property type="match status" value="1"/>
</dbReference>
<comment type="caution">
    <text evidence="4">The sequence shown here is derived from an EMBL/GenBank/DDBJ whole genome shotgun (WGS) entry which is preliminary data.</text>
</comment>
<protein>
    <submittedName>
        <fullName evidence="4">Surfactin synthase thioesterase subunit</fullName>
    </submittedName>
</protein>
<dbReference type="GO" id="GO:0016787">
    <property type="term" value="F:hydrolase activity"/>
    <property type="evidence" value="ECO:0007669"/>
    <property type="project" value="UniProtKB-KW"/>
</dbReference>
<evidence type="ECO:0000256" key="2">
    <source>
        <dbReference type="ARBA" id="ARBA00022801"/>
    </source>
</evidence>
<dbReference type="EMBL" id="JACHVQ010000002">
    <property type="protein sequence ID" value="MBB2893332.1"/>
    <property type="molecule type" value="Genomic_DNA"/>
</dbReference>
<dbReference type="Pfam" id="PF00975">
    <property type="entry name" value="Thioesterase"/>
    <property type="match status" value="1"/>
</dbReference>
<evidence type="ECO:0000259" key="3">
    <source>
        <dbReference type="SMART" id="SM00824"/>
    </source>
</evidence>
<dbReference type="InterPro" id="IPR012223">
    <property type="entry name" value="TEII"/>
</dbReference>
<dbReference type="InterPro" id="IPR020802">
    <property type="entry name" value="TesA-like"/>
</dbReference>
<evidence type="ECO:0000313" key="4">
    <source>
        <dbReference type="EMBL" id="MBB2893332.1"/>
    </source>
</evidence>
<reference evidence="4 5" key="1">
    <citation type="submission" date="2020-08" db="EMBL/GenBank/DDBJ databases">
        <title>Sequencing the genomes of 1000 actinobacteria strains.</title>
        <authorList>
            <person name="Klenk H.-P."/>
        </authorList>
    </citation>
    <scope>NUCLEOTIDE SEQUENCE [LARGE SCALE GENOMIC DNA]</scope>
    <source>
        <strain evidence="4 5">DSM 105369</strain>
    </source>
</reference>
<dbReference type="SMART" id="SM00824">
    <property type="entry name" value="PKS_TE"/>
    <property type="match status" value="1"/>
</dbReference>
<name>A0A839NFS0_9MICO</name>
<proteinExistence type="inferred from homology"/>
<evidence type="ECO:0000256" key="1">
    <source>
        <dbReference type="ARBA" id="ARBA00007169"/>
    </source>
</evidence>
<dbReference type="PANTHER" id="PTHR11487">
    <property type="entry name" value="THIOESTERASE"/>
    <property type="match status" value="1"/>
</dbReference>
<accession>A0A839NFS0</accession>
<dbReference type="GO" id="GO:0008610">
    <property type="term" value="P:lipid biosynthetic process"/>
    <property type="evidence" value="ECO:0007669"/>
    <property type="project" value="TreeGrafter"/>
</dbReference>
<feature type="domain" description="Thioesterase TesA-like" evidence="3">
    <location>
        <begin position="6"/>
        <end position="227"/>
    </location>
</feature>
<organism evidence="4 5">
    <name type="scientific">Flexivirga oryzae</name>
    <dbReference type="NCBI Taxonomy" id="1794944"/>
    <lineage>
        <taxon>Bacteria</taxon>
        <taxon>Bacillati</taxon>
        <taxon>Actinomycetota</taxon>
        <taxon>Actinomycetes</taxon>
        <taxon>Micrococcales</taxon>
        <taxon>Dermacoccaceae</taxon>
        <taxon>Flexivirga</taxon>
    </lineage>
</organism>
<dbReference type="RefSeq" id="WP_183321658.1">
    <property type="nucleotide sequence ID" value="NZ_JACHVQ010000002.1"/>
</dbReference>
<keyword evidence="5" id="KW-1185">Reference proteome</keyword>
<dbReference type="InterPro" id="IPR029058">
    <property type="entry name" value="AB_hydrolase_fold"/>
</dbReference>
<dbReference type="InterPro" id="IPR001031">
    <property type="entry name" value="Thioesterase"/>
</dbReference>
<keyword evidence="2" id="KW-0378">Hydrolase</keyword>
<sequence>MTLPLLCFHHAGGSALTYRRLSMTESRFAVIPVPIPLQQHMAEPEDRVYVDRVVGALERQILRSSHTSQPYALYGHSMGAAVAHALTRRLEYQGRGPCFLALGACLPPHITAPRIDDAASEERLFAFLEKANGAPLTLRSSTLRRVLLPRLRAGLRFVRSWREFVDRNPLDTPVAAIAGSDDPWCTPSLITQWESYSTETFRSSTVIGSHLFHQDAPALLDVLDRCLPTDAIAGAAA</sequence>
<comment type="similarity">
    <text evidence="1">Belongs to the thioesterase family.</text>
</comment>
<dbReference type="Gene3D" id="3.40.50.1820">
    <property type="entry name" value="alpha/beta hydrolase"/>
    <property type="match status" value="1"/>
</dbReference>
<gene>
    <name evidence="4" type="ORF">FHU39_003350</name>
</gene>